<dbReference type="AlphaFoldDB" id="A0A6M3LDM9"/>
<accession>A0A6M3LDM9</accession>
<sequence length="70" mass="8269">MKRIRMGKIDLLRGIEKEMNAGIHFWIILIRDLEATGDKNLAETFKQRIAGYRDCVEILRKYHVGWPENP</sequence>
<evidence type="ECO:0000313" key="1">
    <source>
        <dbReference type="EMBL" id="QJA93216.1"/>
    </source>
</evidence>
<gene>
    <name evidence="1" type="ORF">MM415B04315_0010</name>
</gene>
<protein>
    <submittedName>
        <fullName evidence="1">Uncharacterized protein</fullName>
    </submittedName>
</protein>
<name>A0A6M3LDM9_9ZZZZ</name>
<proteinExistence type="predicted"/>
<organism evidence="1">
    <name type="scientific">viral metagenome</name>
    <dbReference type="NCBI Taxonomy" id="1070528"/>
    <lineage>
        <taxon>unclassified sequences</taxon>
        <taxon>metagenomes</taxon>
        <taxon>organismal metagenomes</taxon>
    </lineage>
</organism>
<reference evidence="1" key="1">
    <citation type="submission" date="2020-03" db="EMBL/GenBank/DDBJ databases">
        <title>The deep terrestrial virosphere.</title>
        <authorList>
            <person name="Holmfeldt K."/>
            <person name="Nilsson E."/>
            <person name="Simone D."/>
            <person name="Lopez-Fernandez M."/>
            <person name="Wu X."/>
            <person name="de Brujin I."/>
            <person name="Lundin D."/>
            <person name="Andersson A."/>
            <person name="Bertilsson S."/>
            <person name="Dopson M."/>
        </authorList>
    </citation>
    <scope>NUCLEOTIDE SEQUENCE</scope>
    <source>
        <strain evidence="1">MM415B04315</strain>
    </source>
</reference>
<dbReference type="EMBL" id="MT143131">
    <property type="protein sequence ID" value="QJA93216.1"/>
    <property type="molecule type" value="Genomic_DNA"/>
</dbReference>